<dbReference type="AlphaFoldDB" id="A0A097ARK1"/>
<keyword evidence="8" id="KW-0963">Cytoplasm</keyword>
<keyword evidence="2 8" id="KW-0808">Transferase</keyword>
<name>A0A097ARK1_THEKI</name>
<evidence type="ECO:0000313" key="10">
    <source>
        <dbReference type="EMBL" id="AIS52438.1"/>
    </source>
</evidence>
<evidence type="ECO:0000256" key="4">
    <source>
        <dbReference type="ARBA" id="ARBA00022777"/>
    </source>
</evidence>
<evidence type="ECO:0000256" key="8">
    <source>
        <dbReference type="HAMAP-Rule" id="MF_00238"/>
    </source>
</evidence>
<dbReference type="EC" id="2.7.4.25" evidence="8"/>
<dbReference type="GO" id="GO:0036431">
    <property type="term" value="F:dCMP kinase activity"/>
    <property type="evidence" value="ECO:0007669"/>
    <property type="project" value="InterPro"/>
</dbReference>
<proteinExistence type="inferred from homology"/>
<evidence type="ECO:0000259" key="9">
    <source>
        <dbReference type="Pfam" id="PF02224"/>
    </source>
</evidence>
<dbReference type="GO" id="GO:0005829">
    <property type="term" value="C:cytosol"/>
    <property type="evidence" value="ECO:0007669"/>
    <property type="project" value="TreeGrafter"/>
</dbReference>
<keyword evidence="11" id="KW-1185">Reference proteome</keyword>
<evidence type="ECO:0000256" key="5">
    <source>
        <dbReference type="ARBA" id="ARBA00022840"/>
    </source>
</evidence>
<dbReference type="InterPro" id="IPR003136">
    <property type="entry name" value="Cytidylate_kin"/>
</dbReference>
<gene>
    <name evidence="8 10" type="primary">cmk</name>
    <name evidence="10" type="ORF">TKV_c12670</name>
</gene>
<protein>
    <recommendedName>
        <fullName evidence="8">Cytidylate kinase</fullName>
        <shortName evidence="8">CK</shortName>
        <ecNumber evidence="8">2.7.4.25</ecNumber>
    </recommendedName>
    <alternativeName>
        <fullName evidence="8">Cytidine monophosphate kinase</fullName>
        <shortName evidence="8">CMP kinase</shortName>
    </alternativeName>
</protein>
<dbReference type="EMBL" id="CP009170">
    <property type="protein sequence ID" value="AIS52438.1"/>
    <property type="molecule type" value="Genomic_DNA"/>
</dbReference>
<keyword evidence="3 8" id="KW-0547">Nucleotide-binding</keyword>
<dbReference type="NCBIfam" id="TIGR00017">
    <property type="entry name" value="cmk"/>
    <property type="match status" value="1"/>
</dbReference>
<dbReference type="PANTHER" id="PTHR21299:SF2">
    <property type="entry name" value="CYTIDYLATE KINASE"/>
    <property type="match status" value="1"/>
</dbReference>
<evidence type="ECO:0000313" key="11">
    <source>
        <dbReference type="Proteomes" id="UP000029669"/>
    </source>
</evidence>
<comment type="catalytic activity">
    <reaction evidence="7 8">
        <text>CMP + ATP = CDP + ADP</text>
        <dbReference type="Rhea" id="RHEA:11600"/>
        <dbReference type="ChEBI" id="CHEBI:30616"/>
        <dbReference type="ChEBI" id="CHEBI:58069"/>
        <dbReference type="ChEBI" id="CHEBI:60377"/>
        <dbReference type="ChEBI" id="CHEBI:456216"/>
        <dbReference type="EC" id="2.7.4.25"/>
    </reaction>
</comment>
<keyword evidence="5 8" id="KW-0067">ATP-binding</keyword>
<dbReference type="eggNOG" id="COG0283">
    <property type="taxonomic scope" value="Bacteria"/>
</dbReference>
<dbReference type="Pfam" id="PF02224">
    <property type="entry name" value="Cytidylate_kin"/>
    <property type="match status" value="1"/>
</dbReference>
<reference evidence="11" key="1">
    <citation type="journal article" date="2015" name="Genome Announc.">
        <title>Whole-Genome Sequences of 80 Environmental and Clinical Isolates of Burkholderia pseudomallei.</title>
        <authorList>
            <person name="Johnson S.L."/>
            <person name="Baker A.L."/>
            <person name="Chain P.S."/>
            <person name="Currie B.J."/>
            <person name="Daligault H.E."/>
            <person name="Davenport K.W."/>
            <person name="Davis C.B."/>
            <person name="Inglis T.J."/>
            <person name="Kaestli M."/>
            <person name="Koren S."/>
            <person name="Mayo M."/>
            <person name="Merritt A.J."/>
            <person name="Price E.P."/>
            <person name="Sarovich D.S."/>
            <person name="Warner J."/>
            <person name="Rosovitz M.J."/>
        </authorList>
    </citation>
    <scope>NUCLEOTIDE SEQUENCE [LARGE SCALE GENOMIC DNA]</scope>
    <source>
        <strain evidence="11">DSM 2030</strain>
    </source>
</reference>
<evidence type="ECO:0000256" key="1">
    <source>
        <dbReference type="ARBA" id="ARBA00009427"/>
    </source>
</evidence>
<dbReference type="PANTHER" id="PTHR21299">
    <property type="entry name" value="CYTIDYLATE KINASE/PANTOATE-BETA-ALANINE LIGASE"/>
    <property type="match status" value="1"/>
</dbReference>
<dbReference type="CDD" id="cd02020">
    <property type="entry name" value="CMPK"/>
    <property type="match status" value="1"/>
</dbReference>
<dbReference type="GO" id="GO:0036430">
    <property type="term" value="F:CMP kinase activity"/>
    <property type="evidence" value="ECO:0007669"/>
    <property type="project" value="RHEA"/>
</dbReference>
<evidence type="ECO:0000256" key="3">
    <source>
        <dbReference type="ARBA" id="ARBA00022741"/>
    </source>
</evidence>
<accession>A0A097ARK1</accession>
<dbReference type="InterPro" id="IPR011994">
    <property type="entry name" value="Cytidylate_kinase_dom"/>
</dbReference>
<dbReference type="GO" id="GO:0005524">
    <property type="term" value="F:ATP binding"/>
    <property type="evidence" value="ECO:0007669"/>
    <property type="project" value="UniProtKB-UniRule"/>
</dbReference>
<comment type="similarity">
    <text evidence="1 8">Belongs to the cytidylate kinase family. Type 1 subfamily.</text>
</comment>
<organism evidence="10 11">
    <name type="scientific">Thermoanaerobacter kivui</name>
    <name type="common">Acetogenium kivui</name>
    <dbReference type="NCBI Taxonomy" id="2325"/>
    <lineage>
        <taxon>Bacteria</taxon>
        <taxon>Bacillati</taxon>
        <taxon>Bacillota</taxon>
        <taxon>Clostridia</taxon>
        <taxon>Thermoanaerobacterales</taxon>
        <taxon>Thermoanaerobacteraceae</taxon>
        <taxon>Thermoanaerobacter</taxon>
    </lineage>
</organism>
<dbReference type="Proteomes" id="UP000029669">
    <property type="component" value="Chromosome"/>
</dbReference>
<dbReference type="STRING" id="2325.TKV_c12670"/>
<feature type="binding site" evidence="8">
    <location>
        <begin position="9"/>
        <end position="17"/>
    </location>
    <ligand>
        <name>ATP</name>
        <dbReference type="ChEBI" id="CHEBI:30616"/>
    </ligand>
</feature>
<evidence type="ECO:0000256" key="2">
    <source>
        <dbReference type="ARBA" id="ARBA00022679"/>
    </source>
</evidence>
<feature type="domain" description="Cytidylate kinase" evidence="9">
    <location>
        <begin position="5"/>
        <end position="214"/>
    </location>
</feature>
<dbReference type="HAMAP" id="MF_00238">
    <property type="entry name" value="Cytidyl_kinase_type1"/>
    <property type="match status" value="1"/>
</dbReference>
<dbReference type="GO" id="GO:0006220">
    <property type="term" value="P:pyrimidine nucleotide metabolic process"/>
    <property type="evidence" value="ECO:0007669"/>
    <property type="project" value="UniProtKB-UniRule"/>
</dbReference>
<evidence type="ECO:0000256" key="7">
    <source>
        <dbReference type="ARBA" id="ARBA00048478"/>
    </source>
</evidence>
<dbReference type="Gene3D" id="3.40.50.300">
    <property type="entry name" value="P-loop containing nucleotide triphosphate hydrolases"/>
    <property type="match status" value="1"/>
</dbReference>
<dbReference type="KEGG" id="tki:TKV_c12670"/>
<dbReference type="GO" id="GO:0015949">
    <property type="term" value="P:nucleobase-containing small molecule interconversion"/>
    <property type="evidence" value="ECO:0007669"/>
    <property type="project" value="TreeGrafter"/>
</dbReference>
<dbReference type="RefSeq" id="WP_049685194.1">
    <property type="nucleotide sequence ID" value="NZ_CP009170.1"/>
</dbReference>
<sequence>MTIKIAIDGPAGAGKSTVAKKLANLLNFTYIDTGAMYRAITYKVIKEGIDLKEEDKIAEIAKNSSITLEGEKIFLDGKDVSYEIRRPEVSEKVSYVSKIKKVREILVEKQRAIAEGKNVVMDGRDIATVVLPDAQFKFFLTASLAERAKRRYNELKSKNLQIDYLKVLEDIKNRDKMDSQRKESPLKHTDESIVIDTTYLSEQQVLDKLYNIVKEGLKGDI</sequence>
<comment type="catalytic activity">
    <reaction evidence="6 8">
        <text>dCMP + ATP = dCDP + ADP</text>
        <dbReference type="Rhea" id="RHEA:25094"/>
        <dbReference type="ChEBI" id="CHEBI:30616"/>
        <dbReference type="ChEBI" id="CHEBI:57566"/>
        <dbReference type="ChEBI" id="CHEBI:58593"/>
        <dbReference type="ChEBI" id="CHEBI:456216"/>
        <dbReference type="EC" id="2.7.4.25"/>
    </reaction>
</comment>
<dbReference type="SUPFAM" id="SSF52540">
    <property type="entry name" value="P-loop containing nucleoside triphosphate hydrolases"/>
    <property type="match status" value="1"/>
</dbReference>
<keyword evidence="4 8" id="KW-0418">Kinase</keyword>
<dbReference type="OrthoDB" id="9807434at2"/>
<dbReference type="HOGENOM" id="CLU_079959_0_2_9"/>
<comment type="subcellular location">
    <subcellularLocation>
        <location evidence="8">Cytoplasm</location>
    </subcellularLocation>
</comment>
<dbReference type="InterPro" id="IPR027417">
    <property type="entry name" value="P-loop_NTPase"/>
</dbReference>
<evidence type="ECO:0000256" key="6">
    <source>
        <dbReference type="ARBA" id="ARBA00047615"/>
    </source>
</evidence>